<dbReference type="GO" id="GO:0005737">
    <property type="term" value="C:cytoplasm"/>
    <property type="evidence" value="ECO:0007669"/>
    <property type="project" value="UniProtKB-SubCell"/>
</dbReference>
<evidence type="ECO:0000256" key="3">
    <source>
        <dbReference type="ARBA" id="ARBA00004496"/>
    </source>
</evidence>
<evidence type="ECO:0000256" key="10">
    <source>
        <dbReference type="ARBA" id="ARBA00023242"/>
    </source>
</evidence>
<organism evidence="14 15">
    <name type="scientific">Microcaecilia unicolor</name>
    <dbReference type="NCBI Taxonomy" id="1415580"/>
    <lineage>
        <taxon>Eukaryota</taxon>
        <taxon>Metazoa</taxon>
        <taxon>Chordata</taxon>
        <taxon>Craniata</taxon>
        <taxon>Vertebrata</taxon>
        <taxon>Euteleostomi</taxon>
        <taxon>Amphibia</taxon>
        <taxon>Gymnophiona</taxon>
        <taxon>Siphonopidae</taxon>
        <taxon>Microcaecilia</taxon>
    </lineage>
</organism>
<evidence type="ECO:0000259" key="13">
    <source>
        <dbReference type="Pfam" id="PF13359"/>
    </source>
</evidence>
<dbReference type="InterPro" id="IPR045249">
    <property type="entry name" value="HARBI1-like"/>
</dbReference>
<evidence type="ECO:0000256" key="6">
    <source>
        <dbReference type="ARBA" id="ARBA00022490"/>
    </source>
</evidence>
<reference evidence="15" key="1">
    <citation type="submission" date="2025-08" db="UniProtKB">
        <authorList>
            <consortium name="RefSeq"/>
        </authorList>
    </citation>
    <scope>IDENTIFICATION</scope>
</reference>
<dbReference type="GO" id="GO:0004518">
    <property type="term" value="F:nuclease activity"/>
    <property type="evidence" value="ECO:0007669"/>
    <property type="project" value="UniProtKB-KW"/>
</dbReference>
<dbReference type="InterPro" id="IPR027806">
    <property type="entry name" value="HARBI1_dom"/>
</dbReference>
<keyword evidence="14" id="KW-1185">Reference proteome</keyword>
<dbReference type="GO" id="GO:0046872">
    <property type="term" value="F:metal ion binding"/>
    <property type="evidence" value="ECO:0007669"/>
    <property type="project" value="UniProtKB-KW"/>
</dbReference>
<dbReference type="InterPro" id="IPR026103">
    <property type="entry name" value="HARBI1_animal"/>
</dbReference>
<keyword evidence="8" id="KW-0479">Metal-binding</keyword>
<comment type="similarity">
    <text evidence="4">Belongs to the HARBI1 family.</text>
</comment>
<dbReference type="Pfam" id="PF13359">
    <property type="entry name" value="DDE_Tnp_4"/>
    <property type="match status" value="1"/>
</dbReference>
<dbReference type="KEGG" id="muo:115464601"/>
<dbReference type="OrthoDB" id="9946389at2759"/>
<dbReference type="Proteomes" id="UP000515156">
    <property type="component" value="Chromosome 3"/>
</dbReference>
<evidence type="ECO:0000256" key="2">
    <source>
        <dbReference type="ARBA" id="ARBA00004123"/>
    </source>
</evidence>
<name>A0A6P7X5E8_9AMPH</name>
<keyword evidence="10" id="KW-0539">Nucleus</keyword>
<dbReference type="RefSeq" id="XP_030050822.1">
    <property type="nucleotide sequence ID" value="XM_030194962.1"/>
</dbReference>
<dbReference type="PANTHER" id="PTHR22930">
    <property type="match status" value="1"/>
</dbReference>
<evidence type="ECO:0000313" key="14">
    <source>
        <dbReference type="Proteomes" id="UP000515156"/>
    </source>
</evidence>
<comment type="function">
    <text evidence="12">Transposase-derived protein that may have nuclease activity. Does not have transposase activity.</text>
</comment>
<comment type="subcellular location">
    <subcellularLocation>
        <location evidence="3">Cytoplasm</location>
    </subcellularLocation>
    <subcellularLocation>
        <location evidence="2">Nucleus</location>
    </subcellularLocation>
</comment>
<evidence type="ECO:0000256" key="11">
    <source>
        <dbReference type="ARBA" id="ARBA00030126"/>
    </source>
</evidence>
<dbReference type="GeneID" id="115464601"/>
<evidence type="ECO:0000256" key="8">
    <source>
        <dbReference type="ARBA" id="ARBA00022723"/>
    </source>
</evidence>
<evidence type="ECO:0000256" key="12">
    <source>
        <dbReference type="ARBA" id="ARBA00045850"/>
    </source>
</evidence>
<comment type="cofactor">
    <cofactor evidence="1">
        <name>a divalent metal cation</name>
        <dbReference type="ChEBI" id="CHEBI:60240"/>
    </cofactor>
</comment>
<gene>
    <name evidence="15" type="primary">LOC115464601</name>
</gene>
<proteinExistence type="inferred from homology"/>
<dbReference type="AlphaFoldDB" id="A0A6P7X5E8"/>
<evidence type="ECO:0000256" key="4">
    <source>
        <dbReference type="ARBA" id="ARBA00006958"/>
    </source>
</evidence>
<evidence type="ECO:0000256" key="1">
    <source>
        <dbReference type="ARBA" id="ARBA00001968"/>
    </source>
</evidence>
<dbReference type="GO" id="GO:0016787">
    <property type="term" value="F:hydrolase activity"/>
    <property type="evidence" value="ECO:0007669"/>
    <property type="project" value="UniProtKB-KW"/>
</dbReference>
<keyword evidence="7" id="KW-0540">Nuclease</keyword>
<sequence length="306" mass="34544">MSDRKIVDDYRLSRTAIYELYHEIRDDIDPTTARSHAVPGLVQLLIVLQFFATGTFQQVLGGVLHALKTCDHKHISFPTGEEEQRRIKRDFHKIARMPNVLGAIDCTHVAFTPPVDQEMQFRNRKMGYSLNVQAVCDANLRILDVVSRYPGSYHNSYILFNSALGKKFAEGQFRKGWLLGDAGYGSKTWLLTPLATPRSEAEKRYNESHISTRCTIERTFGVLKSRFRCLHISGGSLQYSPDKVADIVTVCCMLHNNALKHHLAIEIVVPPEVNITPLDRGSDVTRGNAVSCQLIQEYFSRGPEPV</sequence>
<keyword evidence="6" id="KW-0963">Cytoplasm</keyword>
<dbReference type="InParanoid" id="A0A6P7X5E8"/>
<evidence type="ECO:0000256" key="9">
    <source>
        <dbReference type="ARBA" id="ARBA00022801"/>
    </source>
</evidence>
<evidence type="ECO:0000313" key="15">
    <source>
        <dbReference type="RefSeq" id="XP_030050822.1"/>
    </source>
</evidence>
<evidence type="ECO:0000256" key="5">
    <source>
        <dbReference type="ARBA" id="ARBA00015519"/>
    </source>
</evidence>
<protein>
    <recommendedName>
        <fullName evidence="5">Putative nuclease HARBI1</fullName>
    </recommendedName>
    <alternativeName>
        <fullName evidence="11">Harbinger transposase-derived nuclease</fullName>
    </alternativeName>
</protein>
<dbReference type="GO" id="GO:0005634">
    <property type="term" value="C:nucleus"/>
    <property type="evidence" value="ECO:0007669"/>
    <property type="project" value="UniProtKB-SubCell"/>
</dbReference>
<dbReference type="PANTHER" id="PTHR22930:SF267">
    <property type="entry name" value="NUCLEASE HARBI1-RELATED"/>
    <property type="match status" value="1"/>
</dbReference>
<dbReference type="PRINTS" id="PR02086">
    <property type="entry name" value="PUTNUCHARBI1"/>
</dbReference>
<accession>A0A6P7X5E8</accession>
<feature type="domain" description="DDE Tnp4" evidence="13">
    <location>
        <begin position="104"/>
        <end position="256"/>
    </location>
</feature>
<evidence type="ECO:0000256" key="7">
    <source>
        <dbReference type="ARBA" id="ARBA00022722"/>
    </source>
</evidence>
<keyword evidence="9" id="KW-0378">Hydrolase</keyword>